<keyword evidence="15" id="KW-1185">Reference proteome</keyword>
<evidence type="ECO:0000256" key="9">
    <source>
        <dbReference type="ARBA" id="ARBA00022801"/>
    </source>
</evidence>
<evidence type="ECO:0000259" key="13">
    <source>
        <dbReference type="Pfam" id="PF13359"/>
    </source>
</evidence>
<evidence type="ECO:0000256" key="4">
    <source>
        <dbReference type="ARBA" id="ARBA00006958"/>
    </source>
</evidence>
<keyword evidence="7" id="KW-0540">Nuclease</keyword>
<accession>A0AA47MLD3</accession>
<organism evidence="14 15">
    <name type="scientific">Merluccius polli</name>
    <name type="common">Benguela hake</name>
    <name type="synonym">Merluccius cadenati</name>
    <dbReference type="NCBI Taxonomy" id="89951"/>
    <lineage>
        <taxon>Eukaryota</taxon>
        <taxon>Metazoa</taxon>
        <taxon>Chordata</taxon>
        <taxon>Craniata</taxon>
        <taxon>Vertebrata</taxon>
        <taxon>Euteleostomi</taxon>
        <taxon>Actinopterygii</taxon>
        <taxon>Neopterygii</taxon>
        <taxon>Teleostei</taxon>
        <taxon>Neoteleostei</taxon>
        <taxon>Acanthomorphata</taxon>
        <taxon>Zeiogadaria</taxon>
        <taxon>Gadariae</taxon>
        <taxon>Gadiformes</taxon>
        <taxon>Gadoidei</taxon>
        <taxon>Merlucciidae</taxon>
        <taxon>Merluccius</taxon>
    </lineage>
</organism>
<dbReference type="PANTHER" id="PTHR22930:SF289">
    <property type="entry name" value="DDE TNP4 DOMAIN-CONTAINING PROTEIN-RELATED"/>
    <property type="match status" value="1"/>
</dbReference>
<evidence type="ECO:0000256" key="6">
    <source>
        <dbReference type="ARBA" id="ARBA00022490"/>
    </source>
</evidence>
<evidence type="ECO:0000313" key="15">
    <source>
        <dbReference type="Proteomes" id="UP001174136"/>
    </source>
</evidence>
<dbReference type="EMBL" id="JAOPHQ010003704">
    <property type="protein sequence ID" value="KAK0142194.1"/>
    <property type="molecule type" value="Genomic_DNA"/>
</dbReference>
<evidence type="ECO:0000256" key="10">
    <source>
        <dbReference type="ARBA" id="ARBA00023242"/>
    </source>
</evidence>
<evidence type="ECO:0000256" key="5">
    <source>
        <dbReference type="ARBA" id="ARBA00015519"/>
    </source>
</evidence>
<dbReference type="GO" id="GO:0004518">
    <property type="term" value="F:nuclease activity"/>
    <property type="evidence" value="ECO:0007669"/>
    <property type="project" value="UniProtKB-KW"/>
</dbReference>
<dbReference type="InterPro" id="IPR026103">
    <property type="entry name" value="HARBI1_animal"/>
</dbReference>
<dbReference type="GO" id="GO:0016787">
    <property type="term" value="F:hydrolase activity"/>
    <property type="evidence" value="ECO:0007669"/>
    <property type="project" value="UniProtKB-KW"/>
</dbReference>
<dbReference type="PANTHER" id="PTHR22930">
    <property type="match status" value="1"/>
</dbReference>
<proteinExistence type="inferred from homology"/>
<keyword evidence="9" id="KW-0378">Hydrolase</keyword>
<dbReference type="PRINTS" id="PR02086">
    <property type="entry name" value="PUTNUCHARBI1"/>
</dbReference>
<comment type="function">
    <text evidence="12">Transposase-derived protein that may have nuclease activity. Does not have transposase activity.</text>
</comment>
<protein>
    <recommendedName>
        <fullName evidence="5">Putative nuclease HARBI1</fullName>
    </recommendedName>
    <alternativeName>
        <fullName evidence="11">Harbinger transposase-derived nuclease</fullName>
    </alternativeName>
</protein>
<comment type="similarity">
    <text evidence="4">Belongs to the HARBI1 family.</text>
</comment>
<evidence type="ECO:0000256" key="3">
    <source>
        <dbReference type="ARBA" id="ARBA00004496"/>
    </source>
</evidence>
<dbReference type="InterPro" id="IPR045249">
    <property type="entry name" value="HARBI1-like"/>
</dbReference>
<sequence length="353" mass="40162">MAAALLVGMFDEEDEDIHRNIMAERLLRPHNYVLNFPDHILISFYRLPRHLILNLVEELRPALERPTRRHGALPVLVQVTNALRFFAKGDFQTEVASLSSVSQPCISRNLMEVTKAICNIAPNYIQFPRGEELLRIKEEFLRQSGMPGVIGLIDGSLFPIKAPSGPSEPAYVCRKGYHAINVQAIGDQNMVIRHLLAKWPGSIHDSFIFNTSDINAYLSEGRASGWLLGDSGYPLKPYLMTPVMNEQTEAERRYNVAHKRCRSRQERLYGIWKGRWRCHDKSGGYLQYSPERVVMFVKATAVLHNICRMANLPDPENIPAMVEDEEEGHDGMHDGAQTGRTARNNLIAHYFTR</sequence>
<gene>
    <name evidence="14" type="primary">harbi1_81</name>
    <name evidence="14" type="ORF">N1851_020131</name>
</gene>
<dbReference type="AlphaFoldDB" id="A0AA47MLD3"/>
<dbReference type="Pfam" id="PF13359">
    <property type="entry name" value="DDE_Tnp_4"/>
    <property type="match status" value="1"/>
</dbReference>
<evidence type="ECO:0000256" key="1">
    <source>
        <dbReference type="ARBA" id="ARBA00001968"/>
    </source>
</evidence>
<comment type="cofactor">
    <cofactor evidence="1">
        <name>a divalent metal cation</name>
        <dbReference type="ChEBI" id="CHEBI:60240"/>
    </cofactor>
</comment>
<keyword evidence="10" id="KW-0539">Nucleus</keyword>
<dbReference type="GO" id="GO:0005737">
    <property type="term" value="C:cytoplasm"/>
    <property type="evidence" value="ECO:0007669"/>
    <property type="project" value="UniProtKB-SubCell"/>
</dbReference>
<feature type="domain" description="DDE Tnp4" evidence="13">
    <location>
        <begin position="153"/>
        <end position="305"/>
    </location>
</feature>
<reference evidence="14" key="1">
    <citation type="journal article" date="2023" name="Front. Mar. Sci.">
        <title>A new Merluccius polli reference genome to investigate the effects of global change in West African waters.</title>
        <authorList>
            <person name="Mateo J.L."/>
            <person name="Blanco-Fernandez C."/>
            <person name="Garcia-Vazquez E."/>
            <person name="Machado-Schiaffino G."/>
        </authorList>
    </citation>
    <scope>NUCLEOTIDE SEQUENCE</scope>
    <source>
        <strain evidence="14">C29</strain>
        <tissue evidence="14">Fin</tissue>
    </source>
</reference>
<evidence type="ECO:0000256" key="12">
    <source>
        <dbReference type="ARBA" id="ARBA00045850"/>
    </source>
</evidence>
<dbReference type="InterPro" id="IPR027806">
    <property type="entry name" value="HARBI1_dom"/>
</dbReference>
<evidence type="ECO:0000256" key="11">
    <source>
        <dbReference type="ARBA" id="ARBA00030126"/>
    </source>
</evidence>
<evidence type="ECO:0000256" key="7">
    <source>
        <dbReference type="ARBA" id="ARBA00022722"/>
    </source>
</evidence>
<keyword evidence="6" id="KW-0963">Cytoplasm</keyword>
<dbReference type="Proteomes" id="UP001174136">
    <property type="component" value="Unassembled WGS sequence"/>
</dbReference>
<dbReference type="GO" id="GO:0046872">
    <property type="term" value="F:metal ion binding"/>
    <property type="evidence" value="ECO:0007669"/>
    <property type="project" value="UniProtKB-KW"/>
</dbReference>
<name>A0AA47MLD3_MERPO</name>
<evidence type="ECO:0000256" key="8">
    <source>
        <dbReference type="ARBA" id="ARBA00022723"/>
    </source>
</evidence>
<comment type="subcellular location">
    <subcellularLocation>
        <location evidence="3">Cytoplasm</location>
    </subcellularLocation>
    <subcellularLocation>
        <location evidence="2">Nucleus</location>
    </subcellularLocation>
</comment>
<comment type="caution">
    <text evidence="14">The sequence shown here is derived from an EMBL/GenBank/DDBJ whole genome shotgun (WGS) entry which is preliminary data.</text>
</comment>
<dbReference type="GO" id="GO:0005634">
    <property type="term" value="C:nucleus"/>
    <property type="evidence" value="ECO:0007669"/>
    <property type="project" value="UniProtKB-SubCell"/>
</dbReference>
<keyword evidence="8" id="KW-0479">Metal-binding</keyword>
<evidence type="ECO:0000313" key="14">
    <source>
        <dbReference type="EMBL" id="KAK0142194.1"/>
    </source>
</evidence>
<evidence type="ECO:0000256" key="2">
    <source>
        <dbReference type="ARBA" id="ARBA00004123"/>
    </source>
</evidence>